<organism evidence="2 3">
    <name type="scientific">Temnothorax longispinosus</name>
    <dbReference type="NCBI Taxonomy" id="300112"/>
    <lineage>
        <taxon>Eukaryota</taxon>
        <taxon>Metazoa</taxon>
        <taxon>Ecdysozoa</taxon>
        <taxon>Arthropoda</taxon>
        <taxon>Hexapoda</taxon>
        <taxon>Insecta</taxon>
        <taxon>Pterygota</taxon>
        <taxon>Neoptera</taxon>
        <taxon>Endopterygota</taxon>
        <taxon>Hymenoptera</taxon>
        <taxon>Apocrita</taxon>
        <taxon>Aculeata</taxon>
        <taxon>Formicoidea</taxon>
        <taxon>Formicidae</taxon>
        <taxon>Myrmicinae</taxon>
        <taxon>Temnothorax</taxon>
    </lineage>
</organism>
<dbReference type="Proteomes" id="UP000310200">
    <property type="component" value="Unassembled WGS sequence"/>
</dbReference>
<keyword evidence="3" id="KW-1185">Reference proteome</keyword>
<dbReference type="AlphaFoldDB" id="A0A4S2KTA4"/>
<feature type="region of interest" description="Disordered" evidence="1">
    <location>
        <begin position="1"/>
        <end position="59"/>
    </location>
</feature>
<protein>
    <submittedName>
        <fullName evidence="2">Uncharacterized protein</fullName>
    </submittedName>
</protein>
<evidence type="ECO:0000313" key="3">
    <source>
        <dbReference type="Proteomes" id="UP000310200"/>
    </source>
</evidence>
<feature type="compositionally biased region" description="Basic and acidic residues" evidence="1">
    <location>
        <begin position="1"/>
        <end position="15"/>
    </location>
</feature>
<comment type="caution">
    <text evidence="2">The sequence shown here is derived from an EMBL/GenBank/DDBJ whole genome shotgun (WGS) entry which is preliminary data.</text>
</comment>
<name>A0A4S2KTA4_9HYME</name>
<gene>
    <name evidence="2" type="ORF">DBV15_00614</name>
</gene>
<dbReference type="EMBL" id="QBLH01001127">
    <property type="protein sequence ID" value="TGZ53050.1"/>
    <property type="molecule type" value="Genomic_DNA"/>
</dbReference>
<sequence>MRTTGREVSIRHEMEEGGQVGTAGDIVIYDIVEDPEQEKTRSGATRDIARHQLPPTKSY</sequence>
<proteinExistence type="predicted"/>
<evidence type="ECO:0000313" key="2">
    <source>
        <dbReference type="EMBL" id="TGZ53050.1"/>
    </source>
</evidence>
<accession>A0A4S2KTA4</accession>
<reference evidence="2 3" key="1">
    <citation type="journal article" date="2019" name="Philos. Trans. R. Soc. Lond., B, Biol. Sci.">
        <title>Ant behaviour and brain gene expression of defending hosts depend on the ecological success of the intruding social parasite.</title>
        <authorList>
            <person name="Kaur R."/>
            <person name="Stoldt M."/>
            <person name="Jongepier E."/>
            <person name="Feldmeyer B."/>
            <person name="Menzel F."/>
            <person name="Bornberg-Bauer E."/>
            <person name="Foitzik S."/>
        </authorList>
    </citation>
    <scope>NUCLEOTIDE SEQUENCE [LARGE SCALE GENOMIC DNA]</scope>
    <source>
        <tissue evidence="2">Whole body</tissue>
    </source>
</reference>
<evidence type="ECO:0000256" key="1">
    <source>
        <dbReference type="SAM" id="MobiDB-lite"/>
    </source>
</evidence>